<evidence type="ECO:0000313" key="3">
    <source>
        <dbReference type="Proteomes" id="UP001515480"/>
    </source>
</evidence>
<dbReference type="AlphaFoldDB" id="A0AB34IQ03"/>
<organism evidence="2 3">
    <name type="scientific">Prymnesium parvum</name>
    <name type="common">Toxic golden alga</name>
    <dbReference type="NCBI Taxonomy" id="97485"/>
    <lineage>
        <taxon>Eukaryota</taxon>
        <taxon>Haptista</taxon>
        <taxon>Haptophyta</taxon>
        <taxon>Prymnesiophyceae</taxon>
        <taxon>Prymnesiales</taxon>
        <taxon>Prymnesiaceae</taxon>
        <taxon>Prymnesium</taxon>
    </lineage>
</organism>
<evidence type="ECO:0000256" key="1">
    <source>
        <dbReference type="SAM" id="MobiDB-lite"/>
    </source>
</evidence>
<sequence length="117" mass="13012">MPLGLGRGPTRSAAAVPSRSRMPRLGSSLRRQSAIAKSRGQKNALVGRRVAVPQEVFGFVDDDGICFNGTIINSDDRRCLIRFKYTGEEELFPLELTRRWLLAEVPVDPLCDLLQTL</sequence>
<protein>
    <submittedName>
        <fullName evidence="2">Uncharacterized protein</fullName>
    </submittedName>
</protein>
<dbReference type="EMBL" id="JBGBPQ010000022">
    <property type="protein sequence ID" value="KAL1503338.1"/>
    <property type="molecule type" value="Genomic_DNA"/>
</dbReference>
<feature type="region of interest" description="Disordered" evidence="1">
    <location>
        <begin position="1"/>
        <end position="27"/>
    </location>
</feature>
<keyword evidence="3" id="KW-1185">Reference proteome</keyword>
<comment type="caution">
    <text evidence="2">The sequence shown here is derived from an EMBL/GenBank/DDBJ whole genome shotgun (WGS) entry which is preliminary data.</text>
</comment>
<gene>
    <name evidence="2" type="ORF">AB1Y20_011390</name>
</gene>
<evidence type="ECO:0000313" key="2">
    <source>
        <dbReference type="EMBL" id="KAL1503338.1"/>
    </source>
</evidence>
<accession>A0AB34IQ03</accession>
<proteinExistence type="predicted"/>
<name>A0AB34IQ03_PRYPA</name>
<dbReference type="Proteomes" id="UP001515480">
    <property type="component" value="Unassembled WGS sequence"/>
</dbReference>
<reference evidence="2 3" key="1">
    <citation type="journal article" date="2024" name="Science">
        <title>Giant polyketide synthase enzymes in the biosynthesis of giant marine polyether toxins.</title>
        <authorList>
            <person name="Fallon T.R."/>
            <person name="Shende V.V."/>
            <person name="Wierzbicki I.H."/>
            <person name="Pendleton A.L."/>
            <person name="Watervoot N.F."/>
            <person name="Auber R.P."/>
            <person name="Gonzalez D.J."/>
            <person name="Wisecaver J.H."/>
            <person name="Moore B.S."/>
        </authorList>
    </citation>
    <scope>NUCLEOTIDE SEQUENCE [LARGE SCALE GENOMIC DNA]</scope>
    <source>
        <strain evidence="2 3">12B1</strain>
    </source>
</reference>